<dbReference type="Proteomes" id="UP000469558">
    <property type="component" value="Unassembled WGS sequence"/>
</dbReference>
<dbReference type="GO" id="GO:0005829">
    <property type="term" value="C:cytosol"/>
    <property type="evidence" value="ECO:0007669"/>
    <property type="project" value="TreeGrafter"/>
</dbReference>
<dbReference type="PANTHER" id="PTHR11803">
    <property type="entry name" value="2-IMINOBUTANOATE/2-IMINOPROPANOATE DEAMINASE RIDA"/>
    <property type="match status" value="1"/>
</dbReference>
<protein>
    <submittedName>
        <fullName evidence="2">Protein MMF1</fullName>
    </submittedName>
</protein>
<dbReference type="Gene3D" id="3.30.1330.40">
    <property type="entry name" value="RutC-like"/>
    <property type="match status" value="1"/>
</dbReference>
<keyword evidence="3" id="KW-1185">Reference proteome</keyword>
<evidence type="ECO:0000313" key="2">
    <source>
        <dbReference type="EMBL" id="TVY75972.1"/>
    </source>
</evidence>
<sequence>MGFKLTLMLTALPLKSFDSIITISAMSVLSRTALKVPKALSRAPLFKIRSSPQSLGASSVSLPLRRMAGLSTWEKILTKNAMAPACVRTHTPQSQAIKTPYAIYVSGQLPADAQGNMVQGSMTEKTSACMKAIEEILAEAGSGLEHIVKVTIFLTDMKDFEEVNKAYESWMITEPARSCVAVKQLPKDADIEIECIALPWDHGCS</sequence>
<name>A0A8T9C1X2_9HELO</name>
<dbReference type="CDD" id="cd00448">
    <property type="entry name" value="YjgF_YER057c_UK114_family"/>
    <property type="match status" value="1"/>
</dbReference>
<dbReference type="PANTHER" id="PTHR11803:SF58">
    <property type="entry name" value="PROTEIN HMF1-RELATED"/>
    <property type="match status" value="1"/>
</dbReference>
<dbReference type="GO" id="GO:0005739">
    <property type="term" value="C:mitochondrion"/>
    <property type="evidence" value="ECO:0007669"/>
    <property type="project" value="TreeGrafter"/>
</dbReference>
<dbReference type="SUPFAM" id="SSF55298">
    <property type="entry name" value="YjgF-like"/>
    <property type="match status" value="1"/>
</dbReference>
<dbReference type="FunFam" id="3.30.1330.40:FF:000001">
    <property type="entry name" value="L-PSP family endoribonuclease"/>
    <property type="match status" value="1"/>
</dbReference>
<dbReference type="AlphaFoldDB" id="A0A8T9C1X2"/>
<evidence type="ECO:0000256" key="1">
    <source>
        <dbReference type="ARBA" id="ARBA00010552"/>
    </source>
</evidence>
<proteinExistence type="inferred from homology"/>
<reference evidence="2 3" key="1">
    <citation type="submission" date="2018-05" db="EMBL/GenBank/DDBJ databases">
        <title>Genome sequencing and assembly of the regulated plant pathogen Lachnellula willkommii and related sister species for the development of diagnostic species identification markers.</title>
        <authorList>
            <person name="Giroux E."/>
            <person name="Bilodeau G."/>
        </authorList>
    </citation>
    <scope>NUCLEOTIDE SEQUENCE [LARGE SCALE GENOMIC DNA]</scope>
    <source>
        <strain evidence="2 3">CBS 268.59</strain>
    </source>
</reference>
<dbReference type="EMBL" id="QGMK01000899">
    <property type="protein sequence ID" value="TVY75972.1"/>
    <property type="molecule type" value="Genomic_DNA"/>
</dbReference>
<gene>
    <name evidence="2" type="primary">MMF1</name>
    <name evidence="2" type="ORF">LSUE1_G006457</name>
</gene>
<dbReference type="PROSITE" id="PS01094">
    <property type="entry name" value="UPF0076"/>
    <property type="match status" value="1"/>
</dbReference>
<dbReference type="OrthoDB" id="309640at2759"/>
<dbReference type="InterPro" id="IPR019897">
    <property type="entry name" value="RidA_CS"/>
</dbReference>
<dbReference type="NCBIfam" id="TIGR00004">
    <property type="entry name" value="Rid family detoxifying hydrolase"/>
    <property type="match status" value="1"/>
</dbReference>
<dbReference type="Pfam" id="PF01042">
    <property type="entry name" value="Ribonuc_L-PSP"/>
    <property type="match status" value="1"/>
</dbReference>
<dbReference type="InterPro" id="IPR006056">
    <property type="entry name" value="RidA"/>
</dbReference>
<organism evidence="2 3">
    <name type="scientific">Lachnellula suecica</name>
    <dbReference type="NCBI Taxonomy" id="602035"/>
    <lineage>
        <taxon>Eukaryota</taxon>
        <taxon>Fungi</taxon>
        <taxon>Dikarya</taxon>
        <taxon>Ascomycota</taxon>
        <taxon>Pezizomycotina</taxon>
        <taxon>Leotiomycetes</taxon>
        <taxon>Helotiales</taxon>
        <taxon>Lachnaceae</taxon>
        <taxon>Lachnellula</taxon>
    </lineage>
</organism>
<accession>A0A8T9C1X2</accession>
<dbReference type="InterPro" id="IPR035959">
    <property type="entry name" value="RutC-like_sf"/>
</dbReference>
<comment type="similarity">
    <text evidence="1">Belongs to the RutC family.</text>
</comment>
<comment type="caution">
    <text evidence="2">The sequence shown here is derived from an EMBL/GenBank/DDBJ whole genome shotgun (WGS) entry which is preliminary data.</text>
</comment>
<evidence type="ECO:0000313" key="3">
    <source>
        <dbReference type="Proteomes" id="UP000469558"/>
    </source>
</evidence>
<dbReference type="InterPro" id="IPR006175">
    <property type="entry name" value="YjgF/YER057c/UK114"/>
</dbReference>
<dbReference type="GO" id="GO:0019239">
    <property type="term" value="F:deaminase activity"/>
    <property type="evidence" value="ECO:0007669"/>
    <property type="project" value="TreeGrafter"/>
</dbReference>